<dbReference type="AlphaFoldDB" id="A0A811RZ73"/>
<dbReference type="GO" id="GO:0046983">
    <property type="term" value="F:protein dimerization activity"/>
    <property type="evidence" value="ECO:0007669"/>
    <property type="project" value="InterPro"/>
</dbReference>
<accession>A0A811RZ73</accession>
<evidence type="ECO:0000256" key="6">
    <source>
        <dbReference type="SAM" id="MobiDB-lite"/>
    </source>
</evidence>
<dbReference type="PROSITE" id="PS50066">
    <property type="entry name" value="MADS_BOX_2"/>
    <property type="match status" value="1"/>
</dbReference>
<dbReference type="GO" id="GO:0005634">
    <property type="term" value="C:nucleus"/>
    <property type="evidence" value="ECO:0007669"/>
    <property type="project" value="UniProtKB-SubCell"/>
</dbReference>
<evidence type="ECO:0000256" key="3">
    <source>
        <dbReference type="ARBA" id="ARBA00023125"/>
    </source>
</evidence>
<keyword evidence="9" id="KW-1185">Reference proteome</keyword>
<name>A0A811RZ73_9POAL</name>
<keyword evidence="4" id="KW-0804">Transcription</keyword>
<feature type="region of interest" description="Disordered" evidence="6">
    <location>
        <begin position="78"/>
        <end position="110"/>
    </location>
</feature>
<dbReference type="InterPro" id="IPR036879">
    <property type="entry name" value="TF_MADSbox_sf"/>
</dbReference>
<gene>
    <name evidence="8" type="ORF">NCGR_LOCUS58242</name>
</gene>
<dbReference type="GO" id="GO:0000981">
    <property type="term" value="F:DNA-binding transcription factor activity, RNA polymerase II-specific"/>
    <property type="evidence" value="ECO:0007669"/>
    <property type="project" value="TreeGrafter"/>
</dbReference>
<reference evidence="8" key="1">
    <citation type="submission" date="2020-10" db="EMBL/GenBank/DDBJ databases">
        <authorList>
            <person name="Han B."/>
            <person name="Lu T."/>
            <person name="Zhao Q."/>
            <person name="Huang X."/>
            <person name="Zhao Y."/>
        </authorList>
    </citation>
    <scope>NUCLEOTIDE SEQUENCE</scope>
</reference>
<dbReference type="PRINTS" id="PR00404">
    <property type="entry name" value="MADSDOMAIN"/>
</dbReference>
<dbReference type="SMART" id="SM00432">
    <property type="entry name" value="MADS"/>
    <property type="match status" value="1"/>
</dbReference>
<evidence type="ECO:0000259" key="7">
    <source>
        <dbReference type="PROSITE" id="PS50066"/>
    </source>
</evidence>
<feature type="compositionally biased region" description="Basic and acidic residues" evidence="6">
    <location>
        <begin position="91"/>
        <end position="110"/>
    </location>
</feature>
<proteinExistence type="predicted"/>
<keyword evidence="5" id="KW-0539">Nucleus</keyword>
<evidence type="ECO:0000256" key="1">
    <source>
        <dbReference type="ARBA" id="ARBA00004123"/>
    </source>
</evidence>
<evidence type="ECO:0000256" key="5">
    <source>
        <dbReference type="ARBA" id="ARBA00023242"/>
    </source>
</evidence>
<protein>
    <recommendedName>
        <fullName evidence="7">MADS-box domain-containing protein</fullName>
    </recommendedName>
</protein>
<evidence type="ECO:0000256" key="2">
    <source>
        <dbReference type="ARBA" id="ARBA00023015"/>
    </source>
</evidence>
<dbReference type="Pfam" id="PF00319">
    <property type="entry name" value="SRF-TF"/>
    <property type="match status" value="1"/>
</dbReference>
<dbReference type="PANTHER" id="PTHR11945">
    <property type="entry name" value="MADS BOX PROTEIN"/>
    <property type="match status" value="1"/>
</dbReference>
<dbReference type="GO" id="GO:0000978">
    <property type="term" value="F:RNA polymerase II cis-regulatory region sequence-specific DNA binding"/>
    <property type="evidence" value="ECO:0007669"/>
    <property type="project" value="TreeGrafter"/>
</dbReference>
<dbReference type="EMBL" id="CAJGYO010000017">
    <property type="protein sequence ID" value="CAD6334144.1"/>
    <property type="molecule type" value="Genomic_DNA"/>
</dbReference>
<dbReference type="Gene3D" id="3.40.1810.10">
    <property type="entry name" value="Transcription factor, MADS-box"/>
    <property type="match status" value="1"/>
</dbReference>
<dbReference type="OrthoDB" id="1896642at2759"/>
<evidence type="ECO:0000313" key="8">
    <source>
        <dbReference type="EMBL" id="CAD6334144.1"/>
    </source>
</evidence>
<evidence type="ECO:0000256" key="4">
    <source>
        <dbReference type="ARBA" id="ARBA00023163"/>
    </source>
</evidence>
<keyword evidence="2" id="KW-0805">Transcription regulation</keyword>
<feature type="domain" description="MADS-box" evidence="7">
    <location>
        <begin position="12"/>
        <end position="56"/>
    </location>
</feature>
<dbReference type="PANTHER" id="PTHR11945:SF455">
    <property type="entry name" value="MADS-BOX DOMAIN-CONTAINING PROTEIN"/>
    <property type="match status" value="1"/>
</dbReference>
<dbReference type="Proteomes" id="UP000604825">
    <property type="component" value="Unassembled WGS sequence"/>
</dbReference>
<comment type="subcellular location">
    <subcellularLocation>
        <location evidence="1">Nucleus</location>
    </subcellularLocation>
</comment>
<comment type="caution">
    <text evidence="8">The sequence shown here is derived from an EMBL/GenBank/DDBJ whole genome shotgun (WGS) entry which is preliminary data.</text>
</comment>
<evidence type="ECO:0000313" key="9">
    <source>
        <dbReference type="Proteomes" id="UP000604825"/>
    </source>
</evidence>
<keyword evidence="3" id="KW-0238">DNA-binding</keyword>
<organism evidence="8 9">
    <name type="scientific">Miscanthus lutarioriparius</name>
    <dbReference type="NCBI Taxonomy" id="422564"/>
    <lineage>
        <taxon>Eukaryota</taxon>
        <taxon>Viridiplantae</taxon>
        <taxon>Streptophyta</taxon>
        <taxon>Embryophyta</taxon>
        <taxon>Tracheophyta</taxon>
        <taxon>Spermatophyta</taxon>
        <taxon>Magnoliopsida</taxon>
        <taxon>Liliopsida</taxon>
        <taxon>Poales</taxon>
        <taxon>Poaceae</taxon>
        <taxon>PACMAD clade</taxon>
        <taxon>Panicoideae</taxon>
        <taxon>Andropogonodae</taxon>
        <taxon>Andropogoneae</taxon>
        <taxon>Saccharinae</taxon>
        <taxon>Miscanthus</taxon>
    </lineage>
</organism>
<dbReference type="SUPFAM" id="SSF55455">
    <property type="entry name" value="SRF-like"/>
    <property type="match status" value="1"/>
</dbReference>
<dbReference type="InterPro" id="IPR002100">
    <property type="entry name" value="TF_MADSbox"/>
</dbReference>
<sequence>MVSPRQTGKTSQGRRRRELVLIEDPKSRMVTFSECKSGFFKKASELSLLCGAAVVFSATGKPSAVGAPSVERFISRFAPLPSDGGDDDDRDREVMEATARRAKETGARVA</sequence>